<gene>
    <name evidence="8" type="ORF">QEG99_00765</name>
</gene>
<evidence type="ECO:0000256" key="2">
    <source>
        <dbReference type="ARBA" id="ARBA00005262"/>
    </source>
</evidence>
<organism evidence="8 9">
    <name type="scientific">Mesomycoplasma lagogenitalium</name>
    <dbReference type="NCBI Taxonomy" id="171286"/>
    <lineage>
        <taxon>Bacteria</taxon>
        <taxon>Bacillati</taxon>
        <taxon>Mycoplasmatota</taxon>
        <taxon>Mycoplasmoidales</taxon>
        <taxon>Metamycoplasmataceae</taxon>
        <taxon>Mesomycoplasma</taxon>
    </lineage>
</organism>
<keyword evidence="9" id="KW-1185">Reference proteome</keyword>
<evidence type="ECO:0000313" key="9">
    <source>
        <dbReference type="Proteomes" id="UP001179842"/>
    </source>
</evidence>
<evidence type="ECO:0000256" key="7">
    <source>
        <dbReference type="SAM" id="Phobius"/>
    </source>
</evidence>
<feature type="transmembrane region" description="Helical" evidence="7">
    <location>
        <begin position="125"/>
        <end position="152"/>
    </location>
</feature>
<feature type="transmembrane region" description="Helical" evidence="7">
    <location>
        <begin position="82"/>
        <end position="105"/>
    </location>
</feature>
<evidence type="ECO:0000256" key="4">
    <source>
        <dbReference type="ARBA" id="ARBA00022692"/>
    </source>
</evidence>
<name>A0ABY8LX16_9BACT</name>
<accession>A0ABY8LX16</accession>
<proteinExistence type="inferred from homology"/>
<evidence type="ECO:0000256" key="6">
    <source>
        <dbReference type="ARBA" id="ARBA00023136"/>
    </source>
</evidence>
<dbReference type="Pfam" id="PF02417">
    <property type="entry name" value="Chromate_transp"/>
    <property type="match status" value="1"/>
</dbReference>
<keyword evidence="5 7" id="KW-1133">Transmembrane helix</keyword>
<evidence type="ECO:0000256" key="1">
    <source>
        <dbReference type="ARBA" id="ARBA00004651"/>
    </source>
</evidence>
<comment type="similarity">
    <text evidence="2">Belongs to the chromate ion transporter (CHR) (TC 2.A.51) family.</text>
</comment>
<dbReference type="RefSeq" id="WP_280102108.1">
    <property type="nucleotide sequence ID" value="NZ_CP122979.1"/>
</dbReference>
<evidence type="ECO:0000256" key="3">
    <source>
        <dbReference type="ARBA" id="ARBA00022475"/>
    </source>
</evidence>
<dbReference type="Proteomes" id="UP001179842">
    <property type="component" value="Chromosome"/>
</dbReference>
<protein>
    <submittedName>
        <fullName evidence="8">Chromate transporter</fullName>
    </submittedName>
</protein>
<dbReference type="InterPro" id="IPR003370">
    <property type="entry name" value="Chromate_transpt"/>
</dbReference>
<reference evidence="8" key="1">
    <citation type="submission" date="2023-04" db="EMBL/GenBank/DDBJ databases">
        <title>Completed genome of Mycoplasma lagogenitalium type strain 12MS.</title>
        <authorList>
            <person name="Spergser J."/>
        </authorList>
    </citation>
    <scope>NUCLEOTIDE SEQUENCE</scope>
    <source>
        <strain evidence="8">12MS</strain>
    </source>
</reference>
<keyword evidence="4 7" id="KW-0812">Transmembrane</keyword>
<feature type="transmembrane region" description="Helical" evidence="7">
    <location>
        <begin position="201"/>
        <end position="219"/>
    </location>
</feature>
<feature type="transmembrane region" description="Helical" evidence="7">
    <location>
        <begin position="172"/>
        <end position="194"/>
    </location>
</feature>
<evidence type="ECO:0000256" key="5">
    <source>
        <dbReference type="ARBA" id="ARBA00022989"/>
    </source>
</evidence>
<comment type="subcellular location">
    <subcellularLocation>
        <location evidence="1">Cell membrane</location>
        <topology evidence="1">Multi-pass membrane protein</topology>
    </subcellularLocation>
</comment>
<keyword evidence="3" id="KW-1003">Cell membrane</keyword>
<feature type="transmembrane region" description="Helical" evidence="7">
    <location>
        <begin position="7"/>
        <end position="35"/>
    </location>
</feature>
<dbReference type="EMBL" id="CP122979">
    <property type="protein sequence ID" value="WGI36806.1"/>
    <property type="molecule type" value="Genomic_DNA"/>
</dbReference>
<keyword evidence="6 7" id="KW-0472">Membrane</keyword>
<evidence type="ECO:0000313" key="8">
    <source>
        <dbReference type="EMBL" id="WGI36806.1"/>
    </source>
</evidence>
<sequence>MFILLMLAVFLGIIIIALIVFGGGQVFMPIFQWFWTFLSQQFDLGITQDKIDTVFTISNSTPGVVSTKFAAFTGILVANGAWWGWIVSFFTYLIFCLPVILLMTFSMKVVKKTKENKYLVNMMKFINPILAGVLISLAIQLFISIIAPNVYFNENFNQPYAWIEENSKSNFFSGWRLIVLVIWVPLFVGFSIFYYFKKKPLYYLFIGGIISSLILFQPWL</sequence>